<dbReference type="EMBL" id="JYJG01000367">
    <property type="protein sequence ID" value="KJK42157.1"/>
    <property type="molecule type" value="Genomic_DNA"/>
</dbReference>
<evidence type="ECO:0000313" key="2">
    <source>
        <dbReference type="Proteomes" id="UP000033393"/>
    </source>
</evidence>
<organism evidence="1 2">
    <name type="scientific">Lentzea aerocolonigenes</name>
    <name type="common">Lechevalieria aerocolonigenes</name>
    <name type="synonym">Saccharothrix aerocolonigenes</name>
    <dbReference type="NCBI Taxonomy" id="68170"/>
    <lineage>
        <taxon>Bacteria</taxon>
        <taxon>Bacillati</taxon>
        <taxon>Actinomycetota</taxon>
        <taxon>Actinomycetes</taxon>
        <taxon>Pseudonocardiales</taxon>
        <taxon>Pseudonocardiaceae</taxon>
        <taxon>Lentzea</taxon>
    </lineage>
</organism>
<protein>
    <submittedName>
        <fullName evidence="1">Uncharacterized protein</fullName>
    </submittedName>
</protein>
<name>A0A0F0GJR1_LENAE</name>
<dbReference type="AlphaFoldDB" id="A0A0F0GJR1"/>
<gene>
    <name evidence="1" type="ORF">UK23_38490</name>
</gene>
<evidence type="ECO:0000313" key="1">
    <source>
        <dbReference type="EMBL" id="KJK42157.1"/>
    </source>
</evidence>
<dbReference type="Proteomes" id="UP000033393">
    <property type="component" value="Unassembled WGS sequence"/>
</dbReference>
<accession>A0A0F0GJR1</accession>
<reference evidence="1 2" key="1">
    <citation type="submission" date="2015-02" db="EMBL/GenBank/DDBJ databases">
        <authorList>
            <person name="Ju K.-S."/>
            <person name="Doroghazi J.R."/>
            <person name="Metcalf W."/>
        </authorList>
    </citation>
    <scope>NUCLEOTIDE SEQUENCE [LARGE SCALE GENOMIC DNA]</scope>
    <source>
        <strain evidence="1 2">NRRL B-16140</strain>
    </source>
</reference>
<comment type="caution">
    <text evidence="1">The sequence shown here is derived from an EMBL/GenBank/DDBJ whole genome shotgun (WGS) entry which is preliminary data.</text>
</comment>
<sequence>MPDFRCVCLGHRPHTQIDLVQDSSRHCSPSFGAGVQLATKFGCASKPALDGFDQQSAHGIEVPQTTHTVQNGTCGRSQWDPIAKVR</sequence>
<keyword evidence="2" id="KW-1185">Reference proteome</keyword>
<proteinExistence type="predicted"/>